<dbReference type="OrthoDB" id="9978265at2759"/>
<accession>A0A9J7LNW3</accession>
<dbReference type="KEGG" id="bfo:118421871"/>
<keyword evidence="4" id="KW-1185">Reference proteome</keyword>
<dbReference type="SMART" id="SM00225">
    <property type="entry name" value="BTB"/>
    <property type="match status" value="1"/>
</dbReference>
<dbReference type="PANTHER" id="PTHR24412">
    <property type="entry name" value="KELCH PROTEIN"/>
    <property type="match status" value="1"/>
</dbReference>
<dbReference type="InterPro" id="IPR000210">
    <property type="entry name" value="BTB/POZ_dom"/>
</dbReference>
<protein>
    <submittedName>
        <fullName evidence="5">Kelch-like protein 24</fullName>
    </submittedName>
</protein>
<dbReference type="InterPro" id="IPR011333">
    <property type="entry name" value="SKP1/BTB/POZ_sf"/>
</dbReference>
<dbReference type="InterPro" id="IPR011705">
    <property type="entry name" value="BACK"/>
</dbReference>
<dbReference type="GO" id="GO:0031463">
    <property type="term" value="C:Cul3-RING ubiquitin ligase complex"/>
    <property type="evidence" value="ECO:0000318"/>
    <property type="project" value="GO_Central"/>
</dbReference>
<dbReference type="Pfam" id="PF00651">
    <property type="entry name" value="BTB"/>
    <property type="match status" value="1"/>
</dbReference>
<dbReference type="GO" id="GO:1990756">
    <property type="term" value="F:ubiquitin-like ligase-substrate adaptor activity"/>
    <property type="evidence" value="ECO:0000318"/>
    <property type="project" value="GO_Central"/>
</dbReference>
<dbReference type="Proteomes" id="UP000001554">
    <property type="component" value="Chromosome 8"/>
</dbReference>
<dbReference type="SMART" id="SM00875">
    <property type="entry name" value="BACK"/>
    <property type="match status" value="1"/>
</dbReference>
<feature type="domain" description="BTB" evidence="3">
    <location>
        <begin position="55"/>
        <end position="121"/>
    </location>
</feature>
<dbReference type="Pfam" id="PF07707">
    <property type="entry name" value="BACK"/>
    <property type="match status" value="1"/>
</dbReference>
<dbReference type="FunFam" id="1.25.40.420:FF:000001">
    <property type="entry name" value="Kelch-like family member 12"/>
    <property type="match status" value="1"/>
</dbReference>
<dbReference type="PROSITE" id="PS50097">
    <property type="entry name" value="BTB"/>
    <property type="match status" value="1"/>
</dbReference>
<reference evidence="5" key="2">
    <citation type="submission" date="2025-08" db="UniProtKB">
        <authorList>
            <consortium name="RefSeq"/>
        </authorList>
    </citation>
    <scope>IDENTIFICATION</scope>
    <source>
        <strain evidence="5">S238N-H82</strain>
        <tissue evidence="5">Testes</tissue>
    </source>
</reference>
<dbReference type="PANTHER" id="PTHR24412:SF272">
    <property type="entry name" value="KELCH-LIKE PROTEIN DIABLO"/>
    <property type="match status" value="1"/>
</dbReference>
<dbReference type="SUPFAM" id="SSF54695">
    <property type="entry name" value="POZ domain"/>
    <property type="match status" value="1"/>
</dbReference>
<dbReference type="OMA" id="WMIREES"/>
<evidence type="ECO:0000259" key="3">
    <source>
        <dbReference type="PROSITE" id="PS50097"/>
    </source>
</evidence>
<gene>
    <name evidence="5" type="primary">LOC118421871</name>
</gene>
<keyword evidence="2" id="KW-0677">Repeat</keyword>
<evidence type="ECO:0000313" key="5">
    <source>
        <dbReference type="RefSeq" id="XP_035685268.1"/>
    </source>
</evidence>
<dbReference type="RefSeq" id="XP_035685268.1">
    <property type="nucleotide sequence ID" value="XM_035829375.1"/>
</dbReference>
<reference evidence="4" key="1">
    <citation type="journal article" date="2020" name="Nat. Ecol. Evol.">
        <title>Deeply conserved synteny resolves early events in vertebrate evolution.</title>
        <authorList>
            <person name="Simakov O."/>
            <person name="Marletaz F."/>
            <person name="Yue J.X."/>
            <person name="O'Connell B."/>
            <person name="Jenkins J."/>
            <person name="Brandt A."/>
            <person name="Calef R."/>
            <person name="Tung C.H."/>
            <person name="Huang T.K."/>
            <person name="Schmutz J."/>
            <person name="Satoh N."/>
            <person name="Yu J.K."/>
            <person name="Putnam N.H."/>
            <person name="Green R.E."/>
            <person name="Rokhsar D.S."/>
        </authorList>
    </citation>
    <scope>NUCLEOTIDE SEQUENCE [LARGE SCALE GENOMIC DNA]</scope>
    <source>
        <strain evidence="4">S238N-H82</strain>
    </source>
</reference>
<proteinExistence type="predicted"/>
<dbReference type="Pfam" id="PF01344">
    <property type="entry name" value="Kelch_1"/>
    <property type="match status" value="2"/>
</dbReference>
<evidence type="ECO:0000313" key="4">
    <source>
        <dbReference type="Proteomes" id="UP000001554"/>
    </source>
</evidence>
<dbReference type="Gene3D" id="3.30.710.10">
    <property type="entry name" value="Potassium Channel Kv1.1, Chain A"/>
    <property type="match status" value="1"/>
</dbReference>
<organism evidence="4 5">
    <name type="scientific">Branchiostoma floridae</name>
    <name type="common">Florida lancelet</name>
    <name type="synonym">Amphioxus</name>
    <dbReference type="NCBI Taxonomy" id="7739"/>
    <lineage>
        <taxon>Eukaryota</taxon>
        <taxon>Metazoa</taxon>
        <taxon>Chordata</taxon>
        <taxon>Cephalochordata</taxon>
        <taxon>Leptocardii</taxon>
        <taxon>Amphioxiformes</taxon>
        <taxon>Branchiostomatidae</taxon>
        <taxon>Branchiostoma</taxon>
    </lineage>
</organism>
<dbReference type="GeneID" id="118421871"/>
<name>A0A9J7LNW3_BRAFL</name>
<dbReference type="SMART" id="SM00612">
    <property type="entry name" value="Kelch"/>
    <property type="match status" value="2"/>
</dbReference>
<dbReference type="Gene3D" id="2.120.10.80">
    <property type="entry name" value="Kelch-type beta propeller"/>
    <property type="match status" value="1"/>
</dbReference>
<dbReference type="Gene3D" id="1.25.40.420">
    <property type="match status" value="1"/>
</dbReference>
<evidence type="ECO:0000256" key="1">
    <source>
        <dbReference type="ARBA" id="ARBA00022441"/>
    </source>
</evidence>
<dbReference type="InterPro" id="IPR015915">
    <property type="entry name" value="Kelch-typ_b-propeller"/>
</dbReference>
<sequence length="472" mass="53417">MAETESLDCDSDHGCYVRMEDRTFHEDDCSRYKDVSQCDKVLAELNSQRHCGDFLDFVVKVQDVEFPCHRAVLVSMPYFKVMFSSSFTERTSKIVQLHGIDSDGFSKILDFLYTGEICITQDDIHDILQAAHMLQVDKITEYCQTFIEERYNLSNCLSAMRLSDLYGFSDLSKEARKDTLSNFYEISQGEEFLTLSGQELLDLLTDKKLHVTDEENIVNAVIRWLDHDPENRRTVAIFQEIRLMSVRVSTLKKLELHPVIQDSPECLAIVTAAKEKHLAGATLWQVSAGAELDEPKVRQRLGTSDDLAFLVGGWMIREESMCDDDYATLTTPLQSVMCFDPDSEQYYHVSNLPTPVSGYMSVTSAERCLYVTGGRAYPLYVHDPDSVPLRQAFRYDFVTNAWTKLPDMPQGRAGHQSVVADGKLFLVGGDTDDTSTFSMDCYDLEEQAWIVPPTLPEIASLDLTVTACNVFS</sequence>
<evidence type="ECO:0000256" key="2">
    <source>
        <dbReference type="ARBA" id="ARBA00022737"/>
    </source>
</evidence>
<dbReference type="GO" id="GO:0005737">
    <property type="term" value="C:cytoplasm"/>
    <property type="evidence" value="ECO:0000318"/>
    <property type="project" value="GO_Central"/>
</dbReference>
<dbReference type="InterPro" id="IPR006652">
    <property type="entry name" value="Kelch_1"/>
</dbReference>
<dbReference type="AlphaFoldDB" id="A0A9J7LNW3"/>
<keyword evidence="1" id="KW-0880">Kelch repeat</keyword>
<dbReference type="GO" id="GO:0043161">
    <property type="term" value="P:proteasome-mediated ubiquitin-dependent protein catabolic process"/>
    <property type="evidence" value="ECO:0000318"/>
    <property type="project" value="GO_Central"/>
</dbReference>
<dbReference type="SUPFAM" id="SSF117281">
    <property type="entry name" value="Kelch motif"/>
    <property type="match status" value="1"/>
</dbReference>